<keyword evidence="2" id="KW-0812">Transmembrane</keyword>
<sequence>MIVLITLNTVVAVLLNDCLATMLTVLSSLGTVFMTYFAVEAVRTDNIYQLAAYAGASIAFVAAYVPSIIGNDGATQYFNEHLPKTTMNEVHLLSLGFGLAILTYCHRERVPGFGMRTYKKVGADPALLACYQRYQQFCSFLKLDWLFQIALVGIAVLGLTEGEWQWWITVGVQLPYTLLWLPWGLIAVRGSIDRSVSWANGDPDAPPDAQNDGPADGRTSLRDVGSFDRDMDRDTDPYNGGGDGYSPRAARMLLALAADEGSPQQQGLASFYSTLPNLTQLSRGASLTERFDEMLKAYPAAASEQDADGNMPLHRSIVQKASERTILRLLKANPAAVSHPNHALDLPLHMAAENKPSDVVINRLVDGFPEGLKTQSGSGHVPSALAHDERVKAALERAKARLPKDEV</sequence>
<proteinExistence type="predicted"/>
<dbReference type="OrthoDB" id="70570at2759"/>
<gene>
    <name evidence="3" type="ORF">Ctob_000735</name>
</gene>
<dbReference type="SUPFAM" id="SSF48403">
    <property type="entry name" value="Ankyrin repeat"/>
    <property type="match status" value="1"/>
</dbReference>
<keyword evidence="2" id="KW-1133">Transmembrane helix</keyword>
<evidence type="ECO:0000256" key="1">
    <source>
        <dbReference type="SAM" id="MobiDB-lite"/>
    </source>
</evidence>
<protein>
    <submittedName>
        <fullName evidence="3">Uncharacterized protein</fullName>
    </submittedName>
</protein>
<feature type="transmembrane region" description="Helical" evidence="2">
    <location>
        <begin position="166"/>
        <end position="188"/>
    </location>
</feature>
<dbReference type="Proteomes" id="UP000037460">
    <property type="component" value="Unassembled WGS sequence"/>
</dbReference>
<dbReference type="PANTHER" id="PTHR39299">
    <property type="entry name" value="TRANSMEMBRANE PROTEIN"/>
    <property type="match status" value="1"/>
</dbReference>
<feature type="region of interest" description="Disordered" evidence="1">
    <location>
        <begin position="199"/>
        <end position="245"/>
    </location>
</feature>
<organism evidence="3 4">
    <name type="scientific">Chrysochromulina tobinii</name>
    <dbReference type="NCBI Taxonomy" id="1460289"/>
    <lineage>
        <taxon>Eukaryota</taxon>
        <taxon>Haptista</taxon>
        <taxon>Haptophyta</taxon>
        <taxon>Prymnesiophyceae</taxon>
        <taxon>Prymnesiales</taxon>
        <taxon>Chrysochromulinaceae</taxon>
        <taxon>Chrysochromulina</taxon>
    </lineage>
</organism>
<evidence type="ECO:0000313" key="3">
    <source>
        <dbReference type="EMBL" id="KOO22340.1"/>
    </source>
</evidence>
<keyword evidence="4" id="KW-1185">Reference proteome</keyword>
<feature type="transmembrane region" description="Helical" evidence="2">
    <location>
        <begin position="20"/>
        <end position="39"/>
    </location>
</feature>
<evidence type="ECO:0000313" key="4">
    <source>
        <dbReference type="Proteomes" id="UP000037460"/>
    </source>
</evidence>
<feature type="transmembrane region" description="Helical" evidence="2">
    <location>
        <begin position="51"/>
        <end position="70"/>
    </location>
</feature>
<dbReference type="EMBL" id="JWZX01003286">
    <property type="protein sequence ID" value="KOO22340.1"/>
    <property type="molecule type" value="Genomic_DNA"/>
</dbReference>
<evidence type="ECO:0000256" key="2">
    <source>
        <dbReference type="SAM" id="Phobius"/>
    </source>
</evidence>
<dbReference type="PANTHER" id="PTHR39299:SF1">
    <property type="entry name" value="TRANSMEMBRANE PROTEIN"/>
    <property type="match status" value="1"/>
</dbReference>
<reference evidence="4" key="1">
    <citation type="journal article" date="2015" name="PLoS Genet.">
        <title>Genome Sequence and Transcriptome Analyses of Chrysochromulina tobin: Metabolic Tools for Enhanced Algal Fitness in the Prominent Order Prymnesiales (Haptophyceae).</title>
        <authorList>
            <person name="Hovde B.T."/>
            <person name="Deodato C.R."/>
            <person name="Hunsperger H.M."/>
            <person name="Ryken S.A."/>
            <person name="Yost W."/>
            <person name="Jha R.K."/>
            <person name="Patterson J."/>
            <person name="Monnat R.J. Jr."/>
            <person name="Barlow S.B."/>
            <person name="Starkenburg S.R."/>
            <person name="Cattolico R.A."/>
        </authorList>
    </citation>
    <scope>NUCLEOTIDE SEQUENCE</scope>
    <source>
        <strain evidence="4">CCMP291</strain>
    </source>
</reference>
<accession>A0A0M0J788</accession>
<comment type="caution">
    <text evidence="3">The sequence shown here is derived from an EMBL/GenBank/DDBJ whole genome shotgun (WGS) entry which is preliminary data.</text>
</comment>
<feature type="transmembrane region" description="Helical" evidence="2">
    <location>
        <begin position="143"/>
        <end position="160"/>
    </location>
</feature>
<feature type="transmembrane region" description="Helical" evidence="2">
    <location>
        <begin position="90"/>
        <end position="106"/>
    </location>
</feature>
<name>A0A0M0J788_9EUKA</name>
<feature type="compositionally biased region" description="Basic and acidic residues" evidence="1">
    <location>
        <begin position="219"/>
        <end position="236"/>
    </location>
</feature>
<dbReference type="AlphaFoldDB" id="A0A0M0J788"/>
<dbReference type="Gene3D" id="1.25.40.20">
    <property type="entry name" value="Ankyrin repeat-containing domain"/>
    <property type="match status" value="1"/>
</dbReference>
<keyword evidence="2" id="KW-0472">Membrane</keyword>
<dbReference type="InterPro" id="IPR036770">
    <property type="entry name" value="Ankyrin_rpt-contain_sf"/>
</dbReference>